<comment type="caution">
    <text evidence="10">The sequence shown here is derived from an EMBL/GenBank/DDBJ whole genome shotgun (WGS) entry which is preliminary data.</text>
</comment>
<dbReference type="GO" id="GO:0016020">
    <property type="term" value="C:membrane"/>
    <property type="evidence" value="ECO:0007669"/>
    <property type="project" value="UniProtKB-SubCell"/>
</dbReference>
<evidence type="ECO:0008006" key="12">
    <source>
        <dbReference type="Google" id="ProtNLM"/>
    </source>
</evidence>
<dbReference type="EMBL" id="JBJQOH010000004">
    <property type="protein sequence ID" value="KAL3688174.1"/>
    <property type="molecule type" value="Genomic_DNA"/>
</dbReference>
<dbReference type="PROSITE" id="PS50920">
    <property type="entry name" value="SOLCAR"/>
    <property type="match status" value="2"/>
</dbReference>
<gene>
    <name evidence="10" type="ORF">R1sor_014483</name>
</gene>
<dbReference type="AlphaFoldDB" id="A0ABD3HFM2"/>
<evidence type="ECO:0000313" key="11">
    <source>
        <dbReference type="Proteomes" id="UP001633002"/>
    </source>
</evidence>
<reference evidence="10 11" key="1">
    <citation type="submission" date="2024-09" db="EMBL/GenBank/DDBJ databases">
        <title>Chromosome-scale assembly of Riccia sorocarpa.</title>
        <authorList>
            <person name="Paukszto L."/>
        </authorList>
    </citation>
    <scope>NUCLEOTIDE SEQUENCE [LARGE SCALE GENOMIC DNA]</scope>
    <source>
        <strain evidence="10">LP-2024</strain>
        <tissue evidence="10">Aerial parts of the thallus</tissue>
    </source>
</reference>
<evidence type="ECO:0000256" key="7">
    <source>
        <dbReference type="ARBA" id="ARBA00023136"/>
    </source>
</evidence>
<keyword evidence="5" id="KW-0677">Repeat</keyword>
<dbReference type="Proteomes" id="UP001633002">
    <property type="component" value="Unassembled WGS sequence"/>
</dbReference>
<feature type="repeat" description="Solcar" evidence="8">
    <location>
        <begin position="110"/>
        <end position="261"/>
    </location>
</feature>
<accession>A0ABD3HFM2</accession>
<evidence type="ECO:0000256" key="8">
    <source>
        <dbReference type="PROSITE-ProRule" id="PRU00282"/>
    </source>
</evidence>
<proteinExistence type="inferred from homology"/>
<evidence type="ECO:0000313" key="10">
    <source>
        <dbReference type="EMBL" id="KAL3688174.1"/>
    </source>
</evidence>
<protein>
    <recommendedName>
        <fullName evidence="12">Mitochondrial carrier protein</fullName>
    </recommendedName>
</protein>
<keyword evidence="7 8" id="KW-0472">Membrane</keyword>
<dbReference type="PANTHER" id="PTHR45667">
    <property type="entry name" value="S-ADENOSYLMETHIONINE MITOCHONDRIAL CARRIER PROTEIN"/>
    <property type="match status" value="1"/>
</dbReference>
<dbReference type="SUPFAM" id="SSF103506">
    <property type="entry name" value="Mitochondrial carrier"/>
    <property type="match status" value="1"/>
</dbReference>
<comment type="subcellular location">
    <subcellularLocation>
        <location evidence="1">Membrane</location>
        <topology evidence="1">Multi-pass membrane protein</topology>
    </subcellularLocation>
</comment>
<feature type="repeat" description="Solcar" evidence="8">
    <location>
        <begin position="14"/>
        <end position="100"/>
    </location>
</feature>
<evidence type="ECO:0000256" key="6">
    <source>
        <dbReference type="ARBA" id="ARBA00022989"/>
    </source>
</evidence>
<evidence type="ECO:0000256" key="2">
    <source>
        <dbReference type="ARBA" id="ARBA00006375"/>
    </source>
</evidence>
<organism evidence="10 11">
    <name type="scientific">Riccia sorocarpa</name>
    <dbReference type="NCBI Taxonomy" id="122646"/>
    <lineage>
        <taxon>Eukaryota</taxon>
        <taxon>Viridiplantae</taxon>
        <taxon>Streptophyta</taxon>
        <taxon>Embryophyta</taxon>
        <taxon>Marchantiophyta</taxon>
        <taxon>Marchantiopsida</taxon>
        <taxon>Marchantiidae</taxon>
        <taxon>Marchantiales</taxon>
        <taxon>Ricciaceae</taxon>
        <taxon>Riccia</taxon>
    </lineage>
</organism>
<dbReference type="InterPro" id="IPR023395">
    <property type="entry name" value="MCP_dom_sf"/>
</dbReference>
<evidence type="ECO:0000256" key="1">
    <source>
        <dbReference type="ARBA" id="ARBA00004141"/>
    </source>
</evidence>
<name>A0ABD3HFM2_9MARC</name>
<dbReference type="Gene3D" id="1.50.40.10">
    <property type="entry name" value="Mitochondrial carrier domain"/>
    <property type="match status" value="1"/>
</dbReference>
<evidence type="ECO:0000256" key="9">
    <source>
        <dbReference type="RuleBase" id="RU000488"/>
    </source>
</evidence>
<evidence type="ECO:0000256" key="4">
    <source>
        <dbReference type="ARBA" id="ARBA00022692"/>
    </source>
</evidence>
<keyword evidence="3 9" id="KW-0813">Transport</keyword>
<keyword evidence="6" id="KW-1133">Transmembrane helix</keyword>
<keyword evidence="11" id="KW-1185">Reference proteome</keyword>
<dbReference type="Pfam" id="PF00153">
    <property type="entry name" value="Mito_carr"/>
    <property type="match status" value="2"/>
</dbReference>
<comment type="similarity">
    <text evidence="2 9">Belongs to the mitochondrial carrier (TC 2.A.29) family.</text>
</comment>
<sequence>MVSSTNVFEDSRKALFVRHGTALLGAVGVETAAFYPIDTLKTLLQVNANAGRKLDLSTVVEGVSKSSGFTGLYEGVGWQLLGRLPTLGVRFGVYELMTAFYSDGRGDNHVTLSESFLAGLAAGAVESFISTPFDFVKVRAQITSATTGDVKAQRETFNFKSLKSLANSPSGFSDAAHWDRIRRSLSLLPSRHTDIVAELKKYPWLATGSGQPPLVKDVGGFRGAVSLEGWNALWKGLRPGLYRDAMYGGFFFCGWQFLDDLVTEGRAYMMSPPPTSWDEVSPSSPWQLSITAGIAASFAATASHSFDSAKTRAQATVLPKYLTMERKLLKWKAPGSWFESIVGFNPFDRHVLTRGLALRALQHGCGTFALVLTYHTAVQVANLKKW</sequence>
<keyword evidence="4 8" id="KW-0812">Transmembrane</keyword>
<evidence type="ECO:0000256" key="3">
    <source>
        <dbReference type="ARBA" id="ARBA00022448"/>
    </source>
</evidence>
<evidence type="ECO:0000256" key="5">
    <source>
        <dbReference type="ARBA" id="ARBA00022737"/>
    </source>
</evidence>
<dbReference type="InterPro" id="IPR018108">
    <property type="entry name" value="MCP_transmembrane"/>
</dbReference>